<keyword evidence="6" id="KW-0906">Nuclear pore complex</keyword>
<evidence type="ECO:0000256" key="5">
    <source>
        <dbReference type="ARBA" id="ARBA00023010"/>
    </source>
</evidence>
<evidence type="ECO:0000256" key="3">
    <source>
        <dbReference type="ARBA" id="ARBA00022816"/>
    </source>
</evidence>
<dbReference type="PANTHER" id="PTHR31431:SF1">
    <property type="entry name" value="NUCLEOPORIN NUP188"/>
    <property type="match status" value="1"/>
</dbReference>
<accession>A0A367KWV7</accession>
<evidence type="ECO:0000259" key="8">
    <source>
        <dbReference type="Pfam" id="PF18378"/>
    </source>
</evidence>
<comment type="caution">
    <text evidence="10">The sequence shown here is derived from an EMBL/GenBank/DDBJ whole genome shotgun (WGS) entry which is preliminary data.</text>
</comment>
<keyword evidence="3" id="KW-0509">mRNA transport</keyword>
<dbReference type="InterPro" id="IPR048883">
    <property type="entry name" value="Nup188_N-subdom_III"/>
</dbReference>
<evidence type="ECO:0000256" key="7">
    <source>
        <dbReference type="ARBA" id="ARBA00023242"/>
    </source>
</evidence>
<dbReference type="STRING" id="4846.A0A367KWV7"/>
<gene>
    <name evidence="10" type="ORF">CU098_011808</name>
</gene>
<keyword evidence="2" id="KW-0813">Transport</keyword>
<reference evidence="10 11" key="1">
    <citation type="journal article" date="2018" name="G3 (Bethesda)">
        <title>Phylogenetic and Phylogenomic Definition of Rhizopus Species.</title>
        <authorList>
            <person name="Gryganskyi A.P."/>
            <person name="Golan J."/>
            <person name="Dolatabadi S."/>
            <person name="Mondo S."/>
            <person name="Robb S."/>
            <person name="Idnurm A."/>
            <person name="Muszewska A."/>
            <person name="Steczkiewicz K."/>
            <person name="Masonjones S."/>
            <person name="Liao H.L."/>
            <person name="Gajdeczka M.T."/>
            <person name="Anike F."/>
            <person name="Vuek A."/>
            <person name="Anishchenko I.M."/>
            <person name="Voigt K."/>
            <person name="de Hoog G.S."/>
            <person name="Smith M.E."/>
            <person name="Heitman J."/>
            <person name="Vilgalys R."/>
            <person name="Stajich J.E."/>
        </authorList>
    </citation>
    <scope>NUCLEOTIDE SEQUENCE [LARGE SCALE GENOMIC DNA]</scope>
    <source>
        <strain evidence="10 11">LSU 92-RS-03</strain>
    </source>
</reference>
<dbReference type="PANTHER" id="PTHR31431">
    <property type="entry name" value="NUCLEOPORIN NUP188 HOMOLOG"/>
    <property type="match status" value="1"/>
</dbReference>
<dbReference type="GO" id="GO:0044611">
    <property type="term" value="C:nuclear pore inner ring"/>
    <property type="evidence" value="ECO:0007669"/>
    <property type="project" value="TreeGrafter"/>
</dbReference>
<evidence type="ECO:0000256" key="4">
    <source>
        <dbReference type="ARBA" id="ARBA00022927"/>
    </source>
</evidence>
<evidence type="ECO:0000259" key="9">
    <source>
        <dbReference type="Pfam" id="PF21093"/>
    </source>
</evidence>
<dbReference type="GO" id="GO:0017056">
    <property type="term" value="F:structural constituent of nuclear pore"/>
    <property type="evidence" value="ECO:0007669"/>
    <property type="project" value="InterPro"/>
</dbReference>
<keyword evidence="11" id="KW-1185">Reference proteome</keyword>
<evidence type="ECO:0000256" key="2">
    <source>
        <dbReference type="ARBA" id="ARBA00022448"/>
    </source>
</evidence>
<sequence>MFILRLEYDVFSDLWRFRDFDSIEAFHWKTGFLFPTKIEEKIGSFAFSCFSKFKNASANNNLVFFDPMIESDYNNKLAGTYRRLFETLEKNVEQCSTNTLQKLLQGKLSQLKLGLDIFTAASVQSRSKLNTGSSATVNGKAISFDQKERDLALKISDITNLNELQCLCVWKDFRKENENYVDQLLKKNTIPLSENVELIMKVTNFYFKDRISLLDCIGSLQRISLDVEHPFNSIANDMTARPIFSPYSFSNTNRHPYISWMGHSLGKAKLERTKSDLGTVIQEFEANNFGSVQIFGYALDNEGENIRKQVTSISCLISASMVIVPNLTMDTKFDTTAVDANLIDAPEIIAKLNRVVLYMGNNQEHSLFLLAWSYFLACLRNTVKSTPNLPRRYDEVKLVLEGKQNLSPLDLSDKLFTQDTAYEISEKRTPCIQQNDHLERTLTGRVLKLGVFDMINEMLGCGICDEDDVNSYYYRSVLRTILKSFLATTLPQFLPMESYSSLIECYCATYREQPDLCQAFWKDDVNEENEYPLMTTALGRFPVFFTHFTELLSSLSSTSDLDFRSEGKPVDKVFEYLCAIPTITVVLKNNLCLTASVENNVASIYTNQAMCITPMLDHVTGIIIPEHTRGILLSNTEENHVVHFSHTYSGWHMLVSILANFMKQYKTNNIDVQDEDYTLHGGRQEAITSILRLVHSVLINNPRLAPDLVNHVQAIASIPGVSYNAPILVSVLCDILSFCCKLQPCPVPVATLTVKCLTVLLPYHRQYIWNYLQTSPILPRIFSNASTGFSGSQFITSTGLQIQQIVSKFECTTGGYDLLLSFLDLVHALVRDIQYNWWVEETDMNGSVSNNEVQLQTLYTCLHYLILEVFPSFPSWRYKNLSDRYNIGIKLLSIFIEICNYFKEPSCSTKTKLTLSSIRDDVFDSFLYKCGPYHISPLLDITSDGANIATNLYESDHVKEAHKAEELTALALVFIKILLQQRLEHIEEGISKTESTFERLMFDYNANHNSSDILLRIAKHINYRYNTALPIQATQVLSLLCRTTFSWKTVPSFVQYLGDTTETYSVIRTYLETVKDDTQSEVLLSSIWRLITSLLETQPSLAILFLDCGDFILPSSKATVRSQGTSESAIRIALVMLEKWETLSMEKPTVVSNILRFLSVFWKTALDHYALVERTRNDGVLWNAIGRILLTPFMETDSCESSLENINLLETNFSEQDRYDSGVQQLCCANLNKAFAMRIIAYEIHLTAGNQKKKDFASKVANALPVGLKSLLSKISEPTKLAQLRTNSTKIDFNPNLIKLAHDSAATLLQTVGINDSSFLLFKGRSIGSGVDGALGEVRQYGDSYLFNIRMAVSRIFTLYSDFKEKHGLAEEEDMFATSEVNTVLDIELYSNNFLKNVLEANHNYSVVDSQTRLLRSFKVFIETCSHHVNPLIWVTKGSVSGPENLRNFISDLIEQTERENRQDGVTLTSYGVLVRTIRNLVEEFIDVSKPILIGQDAVAKKKYTSHVTHILTSLCRLLERENYALIQSVSDIAPVYFHRSLLESVLLCIYTIRGTINYIGKDSTVSAKFQTCLQTIMSVVCTSFQVLTIKAQSFSAEGSFATEEDIDNCVKDITVATSLLQEIIGNRYGIEENIWLAEFTKHHTFESLLKLYFWGVELMLNEIDRQTTCADRLNNLNITPYTEIALYFLLTLSNIPNAAEQLINCHFFDHLTNNSLTTHLQQGSLDLFIRFGDKSKNEPSYVERNPLHFVWCQTLDVISNLLRTVGSSQVVLSNVVNVLQICGPQIGKAFEKANTRIDSLFALVPLESLSIPLLEELECINAVFYGLSKHLSHIPNIATSLLTSYKDSSLLLLQRYLYFFTHPSHMKAHLYRTDNTETIEQFMQKTLKSILAITHCMMTTLTVLSSADIVLTAPDAEWPFGNAIIYPDMRASTDATASFGTLVECINAGISMVSQYQDLKDKPLQQALNVIQSCSLMLTSQAALWIAKPDITDEMRMRIVTDNIMDIAEALSKVASTLEKLAEKKVVADIRSRTKLIYMLQTFVNNRYFEN</sequence>
<dbReference type="InterPro" id="IPR041634">
    <property type="entry name" value="Nup188_C"/>
</dbReference>
<proteinExistence type="predicted"/>
<dbReference type="EMBL" id="PJQM01000171">
    <property type="protein sequence ID" value="RCI06362.1"/>
    <property type="molecule type" value="Genomic_DNA"/>
</dbReference>
<evidence type="ECO:0000313" key="11">
    <source>
        <dbReference type="Proteomes" id="UP000253551"/>
    </source>
</evidence>
<feature type="domain" description="Nucleoporin Nup188 N-terminal subdomain III" evidence="9">
    <location>
        <begin position="641"/>
        <end position="1107"/>
    </location>
</feature>
<comment type="subcellular location">
    <subcellularLocation>
        <location evidence="1">Nucleus</location>
        <location evidence="1">Nuclear pore complex</location>
    </subcellularLocation>
</comment>
<dbReference type="Gene3D" id="1.25.10.70">
    <property type="match status" value="1"/>
</dbReference>
<feature type="domain" description="Nuclear pore protein Nup188 C-terminal" evidence="8">
    <location>
        <begin position="1536"/>
        <end position="1729"/>
    </location>
</feature>
<dbReference type="GO" id="GO:0006405">
    <property type="term" value="P:RNA export from nucleus"/>
    <property type="evidence" value="ECO:0007669"/>
    <property type="project" value="TreeGrafter"/>
</dbReference>
<organism evidence="10 11">
    <name type="scientific">Rhizopus stolonifer</name>
    <name type="common">Rhizopus nigricans</name>
    <dbReference type="NCBI Taxonomy" id="4846"/>
    <lineage>
        <taxon>Eukaryota</taxon>
        <taxon>Fungi</taxon>
        <taxon>Fungi incertae sedis</taxon>
        <taxon>Mucoromycota</taxon>
        <taxon>Mucoromycotina</taxon>
        <taxon>Mucoromycetes</taxon>
        <taxon>Mucorales</taxon>
        <taxon>Mucorineae</taxon>
        <taxon>Rhizopodaceae</taxon>
        <taxon>Rhizopus</taxon>
    </lineage>
</organism>
<name>A0A367KWV7_RHIST</name>
<keyword evidence="4" id="KW-0653">Protein transport</keyword>
<protein>
    <submittedName>
        <fullName evidence="10">Uncharacterized protein</fullName>
    </submittedName>
</protein>
<dbReference type="Pfam" id="PF21093">
    <property type="entry name" value="Nup188_N-subdom_III"/>
    <property type="match status" value="1"/>
</dbReference>
<dbReference type="GO" id="GO:0006606">
    <property type="term" value="P:protein import into nucleus"/>
    <property type="evidence" value="ECO:0007669"/>
    <property type="project" value="TreeGrafter"/>
</dbReference>
<dbReference type="GO" id="GO:0051028">
    <property type="term" value="P:mRNA transport"/>
    <property type="evidence" value="ECO:0007669"/>
    <property type="project" value="UniProtKB-KW"/>
</dbReference>
<evidence type="ECO:0000256" key="6">
    <source>
        <dbReference type="ARBA" id="ARBA00023132"/>
    </source>
</evidence>
<evidence type="ECO:0000313" key="10">
    <source>
        <dbReference type="EMBL" id="RCI06362.1"/>
    </source>
</evidence>
<dbReference type="InterPro" id="IPR044840">
    <property type="entry name" value="Nup188"/>
</dbReference>
<dbReference type="Pfam" id="PF18378">
    <property type="entry name" value="Nup188_C"/>
    <property type="match status" value="1"/>
</dbReference>
<evidence type="ECO:0000256" key="1">
    <source>
        <dbReference type="ARBA" id="ARBA00004567"/>
    </source>
</evidence>
<dbReference type="OrthoDB" id="102511at2759"/>
<keyword evidence="7" id="KW-0539">Nucleus</keyword>
<keyword evidence="5" id="KW-0811">Translocation</keyword>
<dbReference type="Proteomes" id="UP000253551">
    <property type="component" value="Unassembled WGS sequence"/>
</dbReference>